<proteinExistence type="inferred from homology"/>
<sequence>MKIVPDTSVIIDGRLSQLIESGELGDVEIIIPVAAVDELQAQASKRRETGFIGLNEIKKLRKLSESYPIKITFGGERPSLEDIRLARSGRIDAIIRDLAKREEAVLYTSDYVQALVAEAEGIKVKYFPPDEIPQVLSFENYFTPDTLSLHLKEGAPPMAKRGKPGEFRLVRLKEEPMSAEELNAIIREITERARVAGEVEIMRSGAMVAQLSNYRVAIARPPFSDGLEVTIVRPIVKLTLEDYRLPEKLLRRLKEKAEGILISGPPGSGKSTFAASLAEFYSRQGKIVKTLESPRDLQVPPEITQYGPLEGDFEKTAEILLLVRPDYSVFDEIRRSRDFQIFADMRLAGVGMIGVVHASDPVDAIQRFIGRIELGMIPHIIDTVIFLKDGQVKKVYELTLVVKVPTGMTEADLARPVVEVRDFETGDLEYEIYTYGEENVIIPVKEVKEELQKTSQEVYEKVKKIISRFDKNAEIEVVSPSKVIVRVDRDVIPKIIGRRGETVSKLQNELKVSIDVEPRIPSLGREVEYEIHESGNSLNLKLDNIPAGGKVNIYIDDEYLFSATVGKKGIVKVNKRSEIGRRIIGALYSGKDIKIYTL</sequence>
<dbReference type="InterPro" id="IPR001482">
    <property type="entry name" value="T2SS/T4SS_dom"/>
</dbReference>
<evidence type="ECO:0000259" key="5">
    <source>
        <dbReference type="SMART" id="SM00670"/>
    </source>
</evidence>
<dbReference type="InterPro" id="IPR029060">
    <property type="entry name" value="PIN-like_dom_sf"/>
</dbReference>
<dbReference type="Proteomes" id="UP000608579">
    <property type="component" value="Unassembled WGS sequence"/>
</dbReference>
<dbReference type="InterPro" id="IPR036612">
    <property type="entry name" value="KH_dom_type_1_sf"/>
</dbReference>
<keyword evidence="2" id="KW-0694">RNA-binding</keyword>
<evidence type="ECO:0000313" key="7">
    <source>
        <dbReference type="Proteomes" id="UP000608579"/>
    </source>
</evidence>
<dbReference type="SUPFAM" id="SSF88723">
    <property type="entry name" value="PIN domain-like"/>
    <property type="match status" value="1"/>
</dbReference>
<name>A0A832ZUR6_CALS0</name>
<dbReference type="Gene3D" id="3.40.50.1010">
    <property type="entry name" value="5'-nuclease"/>
    <property type="match status" value="1"/>
</dbReference>
<evidence type="ECO:0000259" key="4">
    <source>
        <dbReference type="SMART" id="SM00382"/>
    </source>
</evidence>
<dbReference type="CDD" id="cd09878">
    <property type="entry name" value="PIN_VapC_VirB11L-ATPase-like"/>
    <property type="match status" value="1"/>
</dbReference>
<evidence type="ECO:0000259" key="3">
    <source>
        <dbReference type="SMART" id="SM00322"/>
    </source>
</evidence>
<dbReference type="SMART" id="SM00382">
    <property type="entry name" value="AAA"/>
    <property type="match status" value="1"/>
</dbReference>
<dbReference type="Pfam" id="PF00013">
    <property type="entry name" value="KH_1"/>
    <property type="match status" value="1"/>
</dbReference>
<dbReference type="AlphaFoldDB" id="A0A832ZUR6"/>
<dbReference type="InterPro" id="IPR004088">
    <property type="entry name" value="KH_dom_type_1"/>
</dbReference>
<dbReference type="Gene3D" id="3.40.50.300">
    <property type="entry name" value="P-loop containing nucleotide triphosphate hydrolases"/>
    <property type="match status" value="1"/>
</dbReference>
<dbReference type="InterPro" id="IPR002716">
    <property type="entry name" value="PIN_dom"/>
</dbReference>
<dbReference type="InterPro" id="IPR004087">
    <property type="entry name" value="KH_dom"/>
</dbReference>
<dbReference type="PROSITE" id="PS50084">
    <property type="entry name" value="KH_TYPE_1"/>
    <property type="match status" value="1"/>
</dbReference>
<dbReference type="EMBL" id="DQVM01000027">
    <property type="protein sequence ID" value="HIQ29186.1"/>
    <property type="molecule type" value="Genomic_DNA"/>
</dbReference>
<reference evidence="6" key="1">
    <citation type="journal article" date="2020" name="ISME J.">
        <title>Gammaproteobacteria mediating utilization of methyl-, sulfur- and petroleum organic compounds in deep ocean hydrothermal plumes.</title>
        <authorList>
            <person name="Zhou Z."/>
            <person name="Liu Y."/>
            <person name="Pan J."/>
            <person name="Cron B.R."/>
            <person name="Toner B.M."/>
            <person name="Anantharaman K."/>
            <person name="Breier J.A."/>
            <person name="Dick G.J."/>
            <person name="Li M."/>
        </authorList>
    </citation>
    <scope>NUCLEOTIDE SEQUENCE</scope>
    <source>
        <strain evidence="6">SZUA-1515</strain>
    </source>
</reference>
<dbReference type="NCBIfam" id="NF010335">
    <property type="entry name" value="PRK13764.1"/>
    <property type="match status" value="1"/>
</dbReference>
<comment type="caution">
    <text evidence="6">The sequence shown here is derived from an EMBL/GenBank/DDBJ whole genome shotgun (WGS) entry which is preliminary data.</text>
</comment>
<feature type="domain" description="AAA+ ATPase" evidence="4">
    <location>
        <begin position="256"/>
        <end position="391"/>
    </location>
</feature>
<evidence type="ECO:0000256" key="2">
    <source>
        <dbReference type="PROSITE-ProRule" id="PRU00117"/>
    </source>
</evidence>
<gene>
    <name evidence="6" type="ORF">EYH45_01330</name>
</gene>
<dbReference type="InterPro" id="IPR027417">
    <property type="entry name" value="P-loop_NTPase"/>
</dbReference>
<dbReference type="SMART" id="SM00322">
    <property type="entry name" value="KH"/>
    <property type="match status" value="1"/>
</dbReference>
<dbReference type="SMART" id="SM00670">
    <property type="entry name" value="PINc"/>
    <property type="match status" value="1"/>
</dbReference>
<dbReference type="PANTHER" id="PTHR11603:SF147">
    <property type="entry name" value="MEMBRANE PROTEIN"/>
    <property type="match status" value="1"/>
</dbReference>
<dbReference type="PANTHER" id="PTHR11603">
    <property type="entry name" value="AAA FAMILY ATPASE"/>
    <property type="match status" value="1"/>
</dbReference>
<dbReference type="Gene3D" id="3.30.1370.10">
    <property type="entry name" value="K Homology domain, type 1"/>
    <property type="match status" value="1"/>
</dbReference>
<dbReference type="SUPFAM" id="SSF54791">
    <property type="entry name" value="Eukaryotic type KH-domain (KH-domain type I)"/>
    <property type="match status" value="1"/>
</dbReference>
<accession>A0A832ZUR6</accession>
<comment type="similarity">
    <text evidence="1">In the N-terminal section; belongs to the PINc/VapC protein family.</text>
</comment>
<dbReference type="InterPro" id="IPR052041">
    <property type="entry name" value="Nucleic_acid_metab_PIN/TRAM"/>
</dbReference>
<evidence type="ECO:0000313" key="6">
    <source>
        <dbReference type="EMBL" id="HIQ29186.1"/>
    </source>
</evidence>
<dbReference type="Pfam" id="PF01850">
    <property type="entry name" value="PIN"/>
    <property type="match status" value="1"/>
</dbReference>
<feature type="domain" description="PIN" evidence="5">
    <location>
        <begin position="1"/>
        <end position="115"/>
    </location>
</feature>
<protein>
    <submittedName>
        <fullName evidence="6">ATPase</fullName>
    </submittedName>
</protein>
<dbReference type="GO" id="GO:0003723">
    <property type="term" value="F:RNA binding"/>
    <property type="evidence" value="ECO:0007669"/>
    <property type="project" value="UniProtKB-UniRule"/>
</dbReference>
<dbReference type="InterPro" id="IPR003593">
    <property type="entry name" value="AAA+_ATPase"/>
</dbReference>
<feature type="domain" description="K Homology" evidence="3">
    <location>
        <begin position="479"/>
        <end position="572"/>
    </location>
</feature>
<organism evidence="6 7">
    <name type="scientific">Caldiarchaeum subterraneum</name>
    <dbReference type="NCBI Taxonomy" id="311458"/>
    <lineage>
        <taxon>Archaea</taxon>
        <taxon>Nitrososphaerota</taxon>
        <taxon>Candidatus Caldarchaeales</taxon>
        <taxon>Candidatus Caldarchaeaceae</taxon>
        <taxon>Candidatus Caldarchaeum</taxon>
    </lineage>
</organism>
<evidence type="ECO:0000256" key="1">
    <source>
        <dbReference type="ARBA" id="ARBA00046345"/>
    </source>
</evidence>
<dbReference type="Pfam" id="PF00437">
    <property type="entry name" value="T2SSE"/>
    <property type="match status" value="1"/>
</dbReference>
<dbReference type="SUPFAM" id="SSF52540">
    <property type="entry name" value="P-loop containing nucleoside triphosphate hydrolases"/>
    <property type="match status" value="1"/>
</dbReference>